<evidence type="ECO:0000313" key="2">
    <source>
        <dbReference type="EMBL" id="RSN68223.1"/>
    </source>
</evidence>
<feature type="domain" description="SpoVT-AbrB" evidence="1">
    <location>
        <begin position="2"/>
        <end position="46"/>
    </location>
</feature>
<dbReference type="InterPro" id="IPR007159">
    <property type="entry name" value="SpoVT-AbrB_dom"/>
</dbReference>
<comment type="caution">
    <text evidence="2">The sequence shown here is derived from an EMBL/GenBank/DDBJ whole genome shotgun (WGS) entry which is preliminary data.</text>
</comment>
<dbReference type="GO" id="GO:0003677">
    <property type="term" value="F:DNA binding"/>
    <property type="evidence" value="ECO:0007669"/>
    <property type="project" value="UniProtKB-KW"/>
</dbReference>
<dbReference type="SMART" id="SM00966">
    <property type="entry name" value="SpoVT_AbrB"/>
    <property type="match status" value="1"/>
</dbReference>
<dbReference type="PANTHER" id="PTHR34860">
    <property type="entry name" value="REPRESSOR-LIKE PROTEIN SSO7C3"/>
    <property type="match status" value="1"/>
</dbReference>
<dbReference type="AlphaFoldDB" id="A0A3R9Q8P3"/>
<gene>
    <name evidence="2" type="ORF">D9Q81_06585</name>
</gene>
<proteinExistence type="predicted"/>
<dbReference type="EMBL" id="RCOR01000033">
    <property type="protein sequence ID" value="RSN68223.1"/>
    <property type="molecule type" value="Genomic_DNA"/>
</dbReference>
<sequence length="93" mass="10597">MTLRLKVGRKGYLILPKAIREAVGIEEGDEVLVEVGDGIILRPVKGRVDADKLRDALRRHLENLKEIEGRKEPKPGELARSYLEEEFENEGIY</sequence>
<reference evidence="2 3" key="1">
    <citation type="submission" date="2018-10" db="EMBL/GenBank/DDBJ databases">
        <title>Co-occurring genomic capacity for anaerobic methane metabolism and dissimilatory sulfite reduction discovered in the Korarchaeota.</title>
        <authorList>
            <person name="Mckay L.J."/>
            <person name="Dlakic M."/>
            <person name="Fields M.W."/>
            <person name="Delmont T.O."/>
            <person name="Eren A.M."/>
            <person name="Jay Z.J."/>
            <person name="Klingelsmith K.B."/>
            <person name="Rusch D.B."/>
            <person name="Inskeep W.P."/>
        </authorList>
    </citation>
    <scope>NUCLEOTIDE SEQUENCE [LARGE SCALE GENOMIC DNA]</scope>
    <source>
        <strain evidence="2 3">WS</strain>
    </source>
</reference>
<dbReference type="PANTHER" id="PTHR34860:SF7">
    <property type="entry name" value="TRANSCRIPTION REGULATOR, SPOVT_ABRB FAMILY"/>
    <property type="match status" value="1"/>
</dbReference>
<dbReference type="Gene3D" id="2.10.260.10">
    <property type="match status" value="1"/>
</dbReference>
<dbReference type="InterPro" id="IPR037914">
    <property type="entry name" value="SpoVT-AbrB_sf"/>
</dbReference>
<dbReference type="Pfam" id="PF04014">
    <property type="entry name" value="MazE_antitoxin"/>
    <property type="match status" value="1"/>
</dbReference>
<dbReference type="NCBIfam" id="TIGR01439">
    <property type="entry name" value="lp_hng_hel_AbrB"/>
    <property type="match status" value="1"/>
</dbReference>
<evidence type="ECO:0000259" key="1">
    <source>
        <dbReference type="PROSITE" id="PS51740"/>
    </source>
</evidence>
<protein>
    <submittedName>
        <fullName evidence="2">AbrB/MazE/SpoVT family DNA-binding domain-containing protein</fullName>
    </submittedName>
</protein>
<organism evidence="2 3">
    <name type="scientific">Candidatus Korarchaeum cryptofilum</name>
    <dbReference type="NCBI Taxonomy" id="498846"/>
    <lineage>
        <taxon>Archaea</taxon>
        <taxon>Thermoproteota</taxon>
        <taxon>Candidatus Korarchaeia</taxon>
        <taxon>Candidatus Korarchaeales</taxon>
        <taxon>Candidatus Korarchaeaceae</taxon>
        <taxon>Candidatus Korarchaeum</taxon>
    </lineage>
</organism>
<dbReference type="SUPFAM" id="SSF89447">
    <property type="entry name" value="AbrB/MazE/MraZ-like"/>
    <property type="match status" value="1"/>
</dbReference>
<name>A0A3R9Q8P3_9CREN</name>
<dbReference type="RefSeq" id="WP_125742133.1">
    <property type="nucleotide sequence ID" value="NZ_RCOR01000033.1"/>
</dbReference>
<evidence type="ECO:0000313" key="3">
    <source>
        <dbReference type="Proteomes" id="UP000278149"/>
    </source>
</evidence>
<keyword evidence="2" id="KW-0238">DNA-binding</keyword>
<accession>A0A3R9Q8P3</accession>
<dbReference type="PROSITE" id="PS51740">
    <property type="entry name" value="SPOVT_ABRB"/>
    <property type="match status" value="1"/>
</dbReference>
<dbReference type="Proteomes" id="UP000278149">
    <property type="component" value="Unassembled WGS sequence"/>
</dbReference>
<dbReference type="InterPro" id="IPR052975">
    <property type="entry name" value="Repressor-like_regulatory"/>
</dbReference>